<reference evidence="3" key="1">
    <citation type="submission" date="2021-01" db="EMBL/GenBank/DDBJ databases">
        <authorList>
            <person name="Corre E."/>
            <person name="Pelletier E."/>
            <person name="Niang G."/>
            <person name="Scheremetjew M."/>
            <person name="Finn R."/>
            <person name="Kale V."/>
            <person name="Holt S."/>
            <person name="Cochrane G."/>
            <person name="Meng A."/>
            <person name="Brown T."/>
            <person name="Cohen L."/>
        </authorList>
    </citation>
    <scope>NUCLEOTIDE SEQUENCE</scope>
    <source>
        <strain evidence="3">CCAP 1951/1</strain>
    </source>
</reference>
<feature type="transmembrane region" description="Helical" evidence="2">
    <location>
        <begin position="611"/>
        <end position="636"/>
    </location>
</feature>
<dbReference type="PANTHER" id="PTHR33862">
    <property type="entry name" value="OROFACIAL CLEFT 1 CANDIDATE GENE 1 PROTEIN"/>
    <property type="match status" value="1"/>
</dbReference>
<proteinExistence type="predicted"/>
<sequence length="1059" mass="122517">MSDEAADRAPLVSQGAVQEIDTVATAPLEFPDFAKEFDRLRSDAQKVFDVRNYEQWLDQELEPHTVDVGEMEMKRDIQTMAKEAAKEDEGKMIERARELGVKIEEARDHVSKYFNLGKDLEAETQWRLREEEVAARERVVFEHQAQEAALLQDLSRRYGVLQKVPHDPFSWTVEWNMAPQEFTVNVTALRGLRSKVRNGYYVVLCSVVDRVGGSTIRFSTGESNFDLTAALPPLRVHAKSRNVDRYINHSVELMCPSPLLLQTHAVLQFELWQLRMGNYDPVDKVVGFGFWPLVGQDYRVREGKFKMPLIVGEPDESVDTYRQMTSLIEGGLQYWLGNLYFEVKHLRRNRDREDSANADQEDLGGFGGGGAVTGDQLRLERTADDIRSLTFPHLPPRLFFDDVKLGGEGESKITKGDLRDMNASLWEKRSLLEEEKANLRTELVRRKSRSMARDGDDDEEITEMRMRSELAAKGLTKRKLGEFYTGEMDDNDKMRDSHVLIQEHHFALASQREFFFMGRRFRDKARIAWSIVTYDFGANKGGPWDKSKVVMNILFFIIGYIARMTVHAVAKYLFLGFLDVPITKEVWTPWHIDIRFDHSSRFYPWDTVGTVAIGFAICIFFFAFMSISFFLLLMIFDRIPYGMSRFALWFGITTALDPLFTSIAEAAAGNMDSGDPFLLYNQFRREEGTGLHGAILTAFMYFTMVIPHLFMLCWFAVFVHLNGRAIDTYYRLVYPESSFFVPHDLEMGEPELKETVKLSHAYRNDAGDIKRISCEDVMARYVCMFRERLYTLLNIHDNNPDTWVNEYFDTIAVRRPRYVRKLIEDNLGSFELGSDVLLFMKRNFPHLCTYTRHLVGDSDEDFYYEAELIRGISTHSTALEDEREMREFLKSYFLSQIYGEKPVEWSREDPTKFILKDTQLLADLIFFETSYDKIRSARLWARLRKFMEGYLSIEPDQPETHQAVALPNFVRGDRATSIQGKPAHGVLLSMTQENLARNTKSLQRLFSITPTGIIFEPTQSSFTFQTHHTADHVEFWAANATLRGKKIEEKIARKHNHVN</sequence>
<evidence type="ECO:0000256" key="2">
    <source>
        <dbReference type="SAM" id="Phobius"/>
    </source>
</evidence>
<dbReference type="PANTHER" id="PTHR33862:SF3">
    <property type="entry name" value="OROFACIAL CLEFT 1 CANDIDATE GENE 1 PROTEIN"/>
    <property type="match status" value="1"/>
</dbReference>
<dbReference type="AlphaFoldDB" id="A0A7S1LW02"/>
<gene>
    <name evidence="3" type="ORF">NDES1114_LOCUS13249</name>
</gene>
<evidence type="ECO:0000256" key="1">
    <source>
        <dbReference type="SAM" id="MobiDB-lite"/>
    </source>
</evidence>
<keyword evidence="2" id="KW-0472">Membrane</keyword>
<organism evidence="3">
    <name type="scientific">Neobodo designis</name>
    <name type="common">Flagellated protozoan</name>
    <name type="synonym">Bodo designis</name>
    <dbReference type="NCBI Taxonomy" id="312471"/>
    <lineage>
        <taxon>Eukaryota</taxon>
        <taxon>Discoba</taxon>
        <taxon>Euglenozoa</taxon>
        <taxon>Kinetoplastea</taxon>
        <taxon>Metakinetoplastina</taxon>
        <taxon>Neobodonida</taxon>
        <taxon>Neobodo</taxon>
    </lineage>
</organism>
<keyword evidence="2" id="KW-1133">Transmembrane helix</keyword>
<evidence type="ECO:0000313" key="3">
    <source>
        <dbReference type="EMBL" id="CAD9113176.1"/>
    </source>
</evidence>
<feature type="transmembrane region" description="Helical" evidence="2">
    <location>
        <begin position="691"/>
        <end position="721"/>
    </location>
</feature>
<dbReference type="EMBL" id="HBGF01020060">
    <property type="protein sequence ID" value="CAD9113176.1"/>
    <property type="molecule type" value="Transcribed_RNA"/>
</dbReference>
<protein>
    <submittedName>
        <fullName evidence="3">Uncharacterized protein</fullName>
    </submittedName>
</protein>
<dbReference type="InterPro" id="IPR031390">
    <property type="entry name" value="OFCC1"/>
</dbReference>
<feature type="transmembrane region" description="Helical" evidence="2">
    <location>
        <begin position="648"/>
        <end position="671"/>
    </location>
</feature>
<feature type="region of interest" description="Disordered" evidence="1">
    <location>
        <begin position="352"/>
        <end position="371"/>
    </location>
</feature>
<accession>A0A7S1LW02</accession>
<name>A0A7S1LW02_NEODS</name>
<keyword evidence="2" id="KW-0812">Transmembrane</keyword>